<dbReference type="PROSITE" id="PS00154">
    <property type="entry name" value="ATPASE_E1_E2"/>
    <property type="match status" value="1"/>
</dbReference>
<feature type="transmembrane region" description="Helical" evidence="11">
    <location>
        <begin position="675"/>
        <end position="693"/>
    </location>
</feature>
<dbReference type="SUPFAM" id="SSF81653">
    <property type="entry name" value="Calcium ATPase, transduction domain A"/>
    <property type="match status" value="1"/>
</dbReference>
<feature type="domain" description="P-type ATPase A" evidence="12">
    <location>
        <begin position="54"/>
        <end position="162"/>
    </location>
</feature>
<dbReference type="InterPro" id="IPR059000">
    <property type="entry name" value="ATPase_P-type_domA"/>
</dbReference>
<dbReference type="InterPro" id="IPR044492">
    <property type="entry name" value="P_typ_ATPase_HD_dom"/>
</dbReference>
<dbReference type="InterPro" id="IPR001757">
    <property type="entry name" value="P_typ_ATPase"/>
</dbReference>
<keyword evidence="3" id="KW-0597">Phosphoprotein</keyword>
<keyword evidence="9 11" id="KW-1133">Transmembrane helix</keyword>
<evidence type="ECO:0000256" key="10">
    <source>
        <dbReference type="ARBA" id="ARBA00023136"/>
    </source>
</evidence>
<dbReference type="GO" id="GO:0015444">
    <property type="term" value="F:P-type magnesium transporter activity"/>
    <property type="evidence" value="ECO:0007669"/>
    <property type="project" value="InterPro"/>
</dbReference>
<proteinExistence type="predicted"/>
<dbReference type="SFLD" id="SFLDG00002">
    <property type="entry name" value="C1.7:_P-type_atpase_like"/>
    <property type="match status" value="1"/>
</dbReference>
<dbReference type="SUPFAM" id="SSF81665">
    <property type="entry name" value="Calcium ATPase, transmembrane domain M"/>
    <property type="match status" value="1"/>
</dbReference>
<protein>
    <submittedName>
        <fullName evidence="14">Mg2+-importing ATPase</fullName>
    </submittedName>
</protein>
<dbReference type="Gene3D" id="3.40.1110.10">
    <property type="entry name" value="Calcium-transporting ATPase, cytoplasmic domain N"/>
    <property type="match status" value="1"/>
</dbReference>
<evidence type="ECO:0000256" key="6">
    <source>
        <dbReference type="ARBA" id="ARBA00022840"/>
    </source>
</evidence>
<dbReference type="InterPro" id="IPR006068">
    <property type="entry name" value="ATPase_P-typ_cation-transptr_C"/>
</dbReference>
<dbReference type="Gene3D" id="3.40.50.1000">
    <property type="entry name" value="HAD superfamily/HAD-like"/>
    <property type="match status" value="1"/>
</dbReference>
<dbReference type="NCBIfam" id="TIGR01494">
    <property type="entry name" value="ATPase_P-type"/>
    <property type="match status" value="1"/>
</dbReference>
<evidence type="ECO:0000256" key="1">
    <source>
        <dbReference type="ARBA" id="ARBA00004651"/>
    </source>
</evidence>
<dbReference type="InterPro" id="IPR018303">
    <property type="entry name" value="ATPase_P-typ_P_site"/>
</dbReference>
<comment type="caution">
    <text evidence="14">The sequence shown here is derived from an EMBL/GenBank/DDBJ whole genome shotgun (WGS) entry which is preliminary data.</text>
</comment>
<dbReference type="InterPro" id="IPR036412">
    <property type="entry name" value="HAD-like_sf"/>
</dbReference>
<evidence type="ECO:0000313" key="14">
    <source>
        <dbReference type="EMBL" id="PTW47294.1"/>
    </source>
</evidence>
<dbReference type="EMBL" id="QAYE01000003">
    <property type="protein sequence ID" value="PTW47294.1"/>
    <property type="molecule type" value="Genomic_DNA"/>
</dbReference>
<dbReference type="SFLD" id="SFLDF00027">
    <property type="entry name" value="p-type_atpase"/>
    <property type="match status" value="1"/>
</dbReference>
<evidence type="ECO:0000256" key="4">
    <source>
        <dbReference type="ARBA" id="ARBA00022692"/>
    </source>
</evidence>
<dbReference type="SFLD" id="SFLDS00003">
    <property type="entry name" value="Haloacid_Dehalogenase"/>
    <property type="match status" value="1"/>
</dbReference>
<dbReference type="GO" id="GO:0016887">
    <property type="term" value="F:ATP hydrolysis activity"/>
    <property type="evidence" value="ECO:0007669"/>
    <property type="project" value="InterPro"/>
</dbReference>
<dbReference type="Pfam" id="PF00702">
    <property type="entry name" value="Hydrolase"/>
    <property type="match status" value="1"/>
</dbReference>
<dbReference type="Pfam" id="PF00689">
    <property type="entry name" value="Cation_ATPase_C"/>
    <property type="match status" value="1"/>
</dbReference>
<evidence type="ECO:0000256" key="3">
    <source>
        <dbReference type="ARBA" id="ARBA00022553"/>
    </source>
</evidence>
<keyword evidence="4 11" id="KW-0812">Transmembrane</keyword>
<feature type="domain" description="Cation-transporting P-type ATPase C-terminal" evidence="13">
    <location>
        <begin position="596"/>
        <end position="759"/>
    </location>
</feature>
<evidence type="ECO:0000256" key="5">
    <source>
        <dbReference type="ARBA" id="ARBA00022741"/>
    </source>
</evidence>
<sequence length="771" mass="79576">MSLILLAAGLVSAVTGDAVGGSIIVVILGFSVLLDTYQEGQAVHAAAILRQSVAVSARVRRDGAFVAVAIEAVVPGDIVEVHTGDIIPADALILASTAFTANEAALTGEPYPVDKRAGFITATTAAEATNALFRGAIAQTGTATALIVGTGRATLFGSAAAALATAAAPSPFERDLHAYGLLTTRLTLALVVVVLTASIFLGRPLLQSLLFAVALAVGLTPELLPMITTVTLSRGALRMAKRKVIVKRLASIHDLGAMTILCTDKTGTLTSAQISLARSIGHTGADDPEVARLGAIAAALGGDRGALDTALAAASPDAVKGWTLAAQSVFDFDRRLATVLATGASGTVLITKGAPEAVLAGCVLTDADRAAVIAQVHTLAQQGLRAIAIASRPWTGLTHAPTADDETNLVYAGLCAFADPPKETAPAAVARLQAAGIRLKILSGDDPVVVGRLAGLVGLATSRVLSGADIAKLSDDALAVQVRDVDAYGRLAPDQKARLVRALQASGAIVGYLGDGINDAPALKLADIGLSVAGAASVAQASADMIMLDSDLGVVADGVEEGRRTFANILKYVRMGASSNFGNMLSMAVASMFLPFLPMLPTQILLNNLLYDVSEIGIPFDGVRPEAVARPQVWSMPALIRFAAVMGPLSSAFDLLTFAGLSLAFHVAAPEFHTAWFLESMATQILVIFVIRTNGRPWADLPRPALALSSLSALMVAMVLPFTPVGSWFGFVAPPLVVVASLGGVTLGYLVLAELLKTFLFDHRPTKRARR</sequence>
<evidence type="ECO:0000256" key="11">
    <source>
        <dbReference type="SAM" id="Phobius"/>
    </source>
</evidence>
<dbReference type="InterPro" id="IPR006415">
    <property type="entry name" value="P-type_ATPase_IIIB"/>
</dbReference>
<gene>
    <name evidence="14" type="ORF">C8J25_1039</name>
</gene>
<keyword evidence="2" id="KW-1003">Cell membrane</keyword>
<dbReference type="AlphaFoldDB" id="A0A2T5U728"/>
<feature type="transmembrane region" description="Helical" evidence="11">
    <location>
        <begin position="639"/>
        <end position="669"/>
    </location>
</feature>
<keyword evidence="8" id="KW-1278">Translocase</keyword>
<dbReference type="Gene3D" id="2.70.150.10">
    <property type="entry name" value="Calcium-transporting ATPase, cytoplasmic transduction domain A"/>
    <property type="match status" value="1"/>
</dbReference>
<feature type="transmembrane region" description="Helical" evidence="11">
    <location>
        <begin position="208"/>
        <end position="232"/>
    </location>
</feature>
<evidence type="ECO:0000256" key="8">
    <source>
        <dbReference type="ARBA" id="ARBA00022967"/>
    </source>
</evidence>
<evidence type="ECO:0000256" key="9">
    <source>
        <dbReference type="ARBA" id="ARBA00022989"/>
    </source>
</evidence>
<accession>A0A2T5U728</accession>
<comment type="subcellular location">
    <subcellularLocation>
        <location evidence="1">Cell membrane</location>
        <topology evidence="1">Multi-pass membrane protein</topology>
    </subcellularLocation>
</comment>
<dbReference type="PANTHER" id="PTHR42861">
    <property type="entry name" value="CALCIUM-TRANSPORTING ATPASE"/>
    <property type="match status" value="1"/>
</dbReference>
<dbReference type="InterPro" id="IPR023214">
    <property type="entry name" value="HAD_sf"/>
</dbReference>
<organism evidence="14 15">
    <name type="scientific">Sphingomonas faeni</name>
    <dbReference type="NCBI Taxonomy" id="185950"/>
    <lineage>
        <taxon>Bacteria</taxon>
        <taxon>Pseudomonadati</taxon>
        <taxon>Pseudomonadota</taxon>
        <taxon>Alphaproteobacteria</taxon>
        <taxon>Sphingomonadales</taxon>
        <taxon>Sphingomonadaceae</taxon>
        <taxon>Sphingomonas</taxon>
    </lineage>
</organism>
<reference evidence="14 15" key="1">
    <citation type="submission" date="2018-04" db="EMBL/GenBank/DDBJ databases">
        <title>Genomic Encyclopedia of Type Strains, Phase III (KMG-III): the genomes of soil and plant-associated and newly described type strains.</title>
        <authorList>
            <person name="Whitman W."/>
        </authorList>
    </citation>
    <scope>NUCLEOTIDE SEQUENCE [LARGE SCALE GENOMIC DNA]</scope>
    <source>
        <strain evidence="14 15">MA-olki</strain>
    </source>
</reference>
<evidence type="ECO:0000259" key="12">
    <source>
        <dbReference type="Pfam" id="PF00122"/>
    </source>
</evidence>
<name>A0A2T5U728_9SPHN</name>
<keyword evidence="5" id="KW-0547">Nucleotide-binding</keyword>
<dbReference type="Gene3D" id="1.20.1110.10">
    <property type="entry name" value="Calcium-transporting ATPase, transmembrane domain"/>
    <property type="match status" value="1"/>
</dbReference>
<feature type="transmembrane region" description="Helical" evidence="11">
    <location>
        <begin position="143"/>
        <end position="166"/>
    </location>
</feature>
<evidence type="ECO:0000256" key="2">
    <source>
        <dbReference type="ARBA" id="ARBA00022475"/>
    </source>
</evidence>
<evidence type="ECO:0000313" key="15">
    <source>
        <dbReference type="Proteomes" id="UP000244013"/>
    </source>
</evidence>
<dbReference type="InterPro" id="IPR023298">
    <property type="entry name" value="ATPase_P-typ_TM_dom_sf"/>
</dbReference>
<feature type="transmembrane region" description="Helical" evidence="11">
    <location>
        <begin position="178"/>
        <end position="202"/>
    </location>
</feature>
<feature type="transmembrane region" description="Helical" evidence="11">
    <location>
        <begin position="736"/>
        <end position="761"/>
    </location>
</feature>
<feature type="transmembrane region" description="Helical" evidence="11">
    <location>
        <begin position="705"/>
        <end position="724"/>
    </location>
</feature>
<dbReference type="GO" id="GO:0005524">
    <property type="term" value="F:ATP binding"/>
    <property type="evidence" value="ECO:0007669"/>
    <property type="project" value="UniProtKB-KW"/>
</dbReference>
<keyword evidence="7" id="KW-0460">Magnesium</keyword>
<evidence type="ECO:0000256" key="7">
    <source>
        <dbReference type="ARBA" id="ARBA00022842"/>
    </source>
</evidence>
<dbReference type="InterPro" id="IPR023299">
    <property type="entry name" value="ATPase_P-typ_cyto_dom_N"/>
</dbReference>
<dbReference type="GO" id="GO:0005886">
    <property type="term" value="C:plasma membrane"/>
    <property type="evidence" value="ECO:0007669"/>
    <property type="project" value="UniProtKB-SubCell"/>
</dbReference>
<dbReference type="Proteomes" id="UP000244013">
    <property type="component" value="Unassembled WGS sequence"/>
</dbReference>
<evidence type="ECO:0000259" key="13">
    <source>
        <dbReference type="Pfam" id="PF00689"/>
    </source>
</evidence>
<dbReference type="InterPro" id="IPR008250">
    <property type="entry name" value="ATPase_P-typ_transduc_dom_A_sf"/>
</dbReference>
<dbReference type="Pfam" id="PF00122">
    <property type="entry name" value="E1-E2_ATPase"/>
    <property type="match status" value="1"/>
</dbReference>
<dbReference type="NCBIfam" id="TIGR01524">
    <property type="entry name" value="ATPase-IIIB_Mg"/>
    <property type="match status" value="1"/>
</dbReference>
<dbReference type="PRINTS" id="PR01836">
    <property type="entry name" value="MGATPASE"/>
</dbReference>
<keyword evidence="10 11" id="KW-0472">Membrane</keyword>
<keyword evidence="6" id="KW-0067">ATP-binding</keyword>
<dbReference type="SUPFAM" id="SSF56784">
    <property type="entry name" value="HAD-like"/>
    <property type="match status" value="1"/>
</dbReference>